<proteinExistence type="predicted"/>
<name>A0A3P1CW93_9BACT</name>
<evidence type="ECO:0008006" key="3">
    <source>
        <dbReference type="Google" id="ProtNLM"/>
    </source>
</evidence>
<dbReference type="Gene3D" id="2.60.120.560">
    <property type="entry name" value="Exo-inulinase, domain 1"/>
    <property type="match status" value="1"/>
</dbReference>
<dbReference type="EMBL" id="RQJP01000001">
    <property type="protein sequence ID" value="RRB17489.1"/>
    <property type="molecule type" value="Genomic_DNA"/>
</dbReference>
<evidence type="ECO:0000313" key="1">
    <source>
        <dbReference type="EMBL" id="RRB17489.1"/>
    </source>
</evidence>
<dbReference type="RefSeq" id="WP_124904150.1">
    <property type="nucleotide sequence ID" value="NZ_RQJP01000001.1"/>
</dbReference>
<dbReference type="Proteomes" id="UP000274271">
    <property type="component" value="Unassembled WGS sequence"/>
</dbReference>
<evidence type="ECO:0000313" key="2">
    <source>
        <dbReference type="Proteomes" id="UP000274271"/>
    </source>
</evidence>
<dbReference type="OrthoDB" id="118532at2"/>
<protein>
    <recommendedName>
        <fullName evidence="3">DUF1080 domain-containing protein</fullName>
    </recommendedName>
</protein>
<dbReference type="AlphaFoldDB" id="A0A3P1CW93"/>
<gene>
    <name evidence="1" type="ORF">EHT87_04160</name>
</gene>
<comment type="caution">
    <text evidence="1">The sequence shown here is derived from an EMBL/GenBank/DDBJ whole genome shotgun (WGS) entry which is preliminary data.</text>
</comment>
<organism evidence="1 2">
    <name type="scientific">Larkinella knui</name>
    <dbReference type="NCBI Taxonomy" id="2025310"/>
    <lineage>
        <taxon>Bacteria</taxon>
        <taxon>Pseudomonadati</taxon>
        <taxon>Bacteroidota</taxon>
        <taxon>Cytophagia</taxon>
        <taxon>Cytophagales</taxon>
        <taxon>Spirosomataceae</taxon>
        <taxon>Larkinella</taxon>
    </lineage>
</organism>
<sequence length="225" mass="25111">MKTNSTFQVIFLSLSLFFNTLAFSQKSGNVDLGRLAKENGFKLYNRALKVLPEGDRPGVRLEERDADAGVAWLENVAFQQGTIALAMRGKDVLQRSFVGVAFHGVDDKTYDAVYFRPFNFRASDPVRHSHAVQYISLPDHDWPVLRKNNPDQYEQPIEPAPDPNGWFQARIVVDQETISVFVNDNAHPSLVVKKLNNRKDGRIGLWVGAGSGGDFANLKISPANP</sequence>
<accession>A0A3P1CW93</accession>
<reference evidence="1 2" key="1">
    <citation type="submission" date="2018-11" db="EMBL/GenBank/DDBJ databases">
        <authorList>
            <person name="Zhou Z."/>
            <person name="Wang G."/>
        </authorList>
    </citation>
    <scope>NUCLEOTIDE SEQUENCE [LARGE SCALE GENOMIC DNA]</scope>
    <source>
        <strain evidence="1 2">KCTC42998</strain>
    </source>
</reference>
<keyword evidence="2" id="KW-1185">Reference proteome</keyword>